<protein>
    <submittedName>
        <fullName evidence="3">Uncharacterized protein</fullName>
    </submittedName>
</protein>
<dbReference type="AlphaFoldDB" id="A0A816DZE5"/>
<gene>
    <name evidence="2" type="ORF">BJG266_LOCUS42378</name>
    <name evidence="3" type="ORF">QVE165_LOCUS59241</name>
</gene>
<evidence type="ECO:0000313" key="3">
    <source>
        <dbReference type="EMBL" id="CAF1640200.1"/>
    </source>
</evidence>
<name>A0A816DZE5_9BILA</name>
<evidence type="ECO:0000256" key="1">
    <source>
        <dbReference type="SAM" id="Phobius"/>
    </source>
</evidence>
<proteinExistence type="predicted"/>
<reference evidence="3" key="1">
    <citation type="submission" date="2021-02" db="EMBL/GenBank/DDBJ databases">
        <authorList>
            <person name="Nowell W R."/>
        </authorList>
    </citation>
    <scope>NUCLEOTIDE SEQUENCE</scope>
</reference>
<keyword evidence="1" id="KW-0812">Transmembrane</keyword>
<dbReference type="EMBL" id="CAJNOM010002991">
    <property type="protein sequence ID" value="CAF1640200.1"/>
    <property type="molecule type" value="Genomic_DNA"/>
</dbReference>
<sequence>MATHSHNKSSYVNTSKSFHDNVIVNDGYIHEYNENTVSDTENRANVSTGEVIAVGDVTINEYMEHNTIGHQNNLETHLPAPELVHKQPGKAMVFSIPKSSMKSSSAIACSTNPSKSVVLFNISYPTSNQYIFYSSIYTARFENEVITFSFGTLQSWLLDDISIIDELTKFELIQNGGFENGTLNGYCLSDPLNNSFAVSFVDAYQGSCACYIIYPFTPVELTQTVNTTIGRVYNVSFWLLGQIDAPSPVDVYMGVAVASSGNYCSMQFIVLVFIFFTIYGIF</sequence>
<dbReference type="Proteomes" id="UP000663832">
    <property type="component" value="Unassembled WGS sequence"/>
</dbReference>
<dbReference type="Gene3D" id="2.60.120.260">
    <property type="entry name" value="Galactose-binding domain-like"/>
    <property type="match status" value="1"/>
</dbReference>
<organism evidence="3 4">
    <name type="scientific">Adineta steineri</name>
    <dbReference type="NCBI Taxonomy" id="433720"/>
    <lineage>
        <taxon>Eukaryota</taxon>
        <taxon>Metazoa</taxon>
        <taxon>Spiralia</taxon>
        <taxon>Gnathifera</taxon>
        <taxon>Rotifera</taxon>
        <taxon>Eurotatoria</taxon>
        <taxon>Bdelloidea</taxon>
        <taxon>Adinetida</taxon>
        <taxon>Adinetidae</taxon>
        <taxon>Adineta</taxon>
    </lineage>
</organism>
<accession>A0A816DZE5</accession>
<keyword evidence="1" id="KW-0472">Membrane</keyword>
<dbReference type="EMBL" id="CAJNOI010002671">
    <property type="protein sequence ID" value="CAF1486795.1"/>
    <property type="molecule type" value="Genomic_DNA"/>
</dbReference>
<keyword evidence="1" id="KW-1133">Transmembrane helix</keyword>
<dbReference type="Proteomes" id="UP000663877">
    <property type="component" value="Unassembled WGS sequence"/>
</dbReference>
<comment type="caution">
    <text evidence="3">The sequence shown here is derived from an EMBL/GenBank/DDBJ whole genome shotgun (WGS) entry which is preliminary data.</text>
</comment>
<keyword evidence="4" id="KW-1185">Reference proteome</keyword>
<evidence type="ECO:0000313" key="4">
    <source>
        <dbReference type="Proteomes" id="UP000663832"/>
    </source>
</evidence>
<evidence type="ECO:0000313" key="2">
    <source>
        <dbReference type="EMBL" id="CAF1486795.1"/>
    </source>
</evidence>
<feature type="transmembrane region" description="Helical" evidence="1">
    <location>
        <begin position="263"/>
        <end position="281"/>
    </location>
</feature>